<dbReference type="InterPro" id="IPR036388">
    <property type="entry name" value="WH-like_DNA-bd_sf"/>
</dbReference>
<dbReference type="PANTHER" id="PTHR34580">
    <property type="match status" value="1"/>
</dbReference>
<feature type="domain" description="WYL" evidence="2">
    <location>
        <begin position="145"/>
        <end position="210"/>
    </location>
</feature>
<protein>
    <submittedName>
        <fullName evidence="3">WYL domain-containing protein</fullName>
    </submittedName>
</protein>
<organism evidence="3 4">
    <name type="scientific">Solihabitans fulvus</name>
    <dbReference type="NCBI Taxonomy" id="1892852"/>
    <lineage>
        <taxon>Bacteria</taxon>
        <taxon>Bacillati</taxon>
        <taxon>Actinomycetota</taxon>
        <taxon>Actinomycetes</taxon>
        <taxon>Pseudonocardiales</taxon>
        <taxon>Pseudonocardiaceae</taxon>
        <taxon>Solihabitans</taxon>
    </lineage>
</organism>
<accession>A0A5B2XH69</accession>
<dbReference type="Pfam" id="PF13280">
    <property type="entry name" value="WYL"/>
    <property type="match status" value="1"/>
</dbReference>
<dbReference type="Gene3D" id="1.10.10.10">
    <property type="entry name" value="Winged helix-like DNA-binding domain superfamily/Winged helix DNA-binding domain"/>
    <property type="match status" value="1"/>
</dbReference>
<dbReference type="InterPro" id="IPR036390">
    <property type="entry name" value="WH_DNA-bd_sf"/>
</dbReference>
<evidence type="ECO:0000259" key="2">
    <source>
        <dbReference type="Pfam" id="PF13280"/>
    </source>
</evidence>
<dbReference type="EMBL" id="VUOB01000021">
    <property type="protein sequence ID" value="KAA2262556.1"/>
    <property type="molecule type" value="Genomic_DNA"/>
</dbReference>
<dbReference type="OrthoDB" id="9807255at2"/>
<feature type="domain" description="Helix-turn-helix type 11" evidence="1">
    <location>
        <begin position="13"/>
        <end position="65"/>
    </location>
</feature>
<proteinExistence type="predicted"/>
<dbReference type="Pfam" id="PF08279">
    <property type="entry name" value="HTH_11"/>
    <property type="match status" value="1"/>
</dbReference>
<dbReference type="SUPFAM" id="SSF46785">
    <property type="entry name" value="Winged helix' DNA-binding domain"/>
    <property type="match status" value="1"/>
</dbReference>
<keyword evidence="4" id="KW-1185">Reference proteome</keyword>
<gene>
    <name evidence="3" type="ORF">F0L68_11650</name>
</gene>
<evidence type="ECO:0000313" key="4">
    <source>
        <dbReference type="Proteomes" id="UP000323454"/>
    </source>
</evidence>
<reference evidence="3 4" key="2">
    <citation type="submission" date="2019-09" db="EMBL/GenBank/DDBJ databases">
        <authorList>
            <person name="Jin C."/>
        </authorList>
    </citation>
    <scope>NUCLEOTIDE SEQUENCE [LARGE SCALE GENOMIC DNA]</scope>
    <source>
        <strain evidence="3 4">AN110305</strain>
    </source>
</reference>
<name>A0A5B2XH69_9PSEU</name>
<sequence length="318" mass="34182">MSLEVSPTARALLALELIQNKPGVTGEALAARIGVSDRAARRYVGILREAGVPIESVSGPYGGYRIGRGLRVAPLMFNAPEALGLVMAVLQGWHGGTDGDHPVATALGKIVRVLPASAAAPVEAMRRVSAQNPGDAAASPDPQLTAAVAQACESRRRLRIRYRTSSADGREMVVDPWAVVVRHGRWYLLCWSHTADARRVLRVDRITQAEPIEGSYDPPADQDPVREVEEHLADGWRYEVEVRIDAPVELAARCVSRTLGRLSPVDAQSCLLHGSTDNPRWYAGQLAAMELPFTVLGSAEVRAGVLALADRLARAAKG</sequence>
<dbReference type="Proteomes" id="UP000323454">
    <property type="component" value="Unassembled WGS sequence"/>
</dbReference>
<dbReference type="PANTHER" id="PTHR34580:SF3">
    <property type="entry name" value="PROTEIN PAFB"/>
    <property type="match status" value="1"/>
</dbReference>
<evidence type="ECO:0000313" key="3">
    <source>
        <dbReference type="EMBL" id="KAA2262556.1"/>
    </source>
</evidence>
<dbReference type="PROSITE" id="PS52050">
    <property type="entry name" value="WYL"/>
    <property type="match status" value="1"/>
</dbReference>
<evidence type="ECO:0000259" key="1">
    <source>
        <dbReference type="Pfam" id="PF08279"/>
    </source>
</evidence>
<comment type="caution">
    <text evidence="3">The sequence shown here is derived from an EMBL/GenBank/DDBJ whole genome shotgun (WGS) entry which is preliminary data.</text>
</comment>
<dbReference type="RefSeq" id="WP_149849535.1">
    <property type="nucleotide sequence ID" value="NZ_VUOB01000021.1"/>
</dbReference>
<dbReference type="InterPro" id="IPR013196">
    <property type="entry name" value="HTH_11"/>
</dbReference>
<dbReference type="AlphaFoldDB" id="A0A5B2XH69"/>
<dbReference type="InterPro" id="IPR051534">
    <property type="entry name" value="CBASS_pafABC_assoc_protein"/>
</dbReference>
<dbReference type="InterPro" id="IPR026881">
    <property type="entry name" value="WYL_dom"/>
</dbReference>
<reference evidence="3 4" key="1">
    <citation type="submission" date="2019-09" db="EMBL/GenBank/DDBJ databases">
        <title>Goodfellowia gen. nov., a new genus of the Pseudonocardineae related to Actinoalloteichus, containing Goodfellowia coeruleoviolacea gen. nov., comb. nov. gen. nov., comb. nov.</title>
        <authorList>
            <person name="Labeda D."/>
        </authorList>
    </citation>
    <scope>NUCLEOTIDE SEQUENCE [LARGE SCALE GENOMIC DNA]</scope>
    <source>
        <strain evidence="3 4">AN110305</strain>
    </source>
</reference>